<evidence type="ECO:0000313" key="3">
    <source>
        <dbReference type="Proteomes" id="UP000595437"/>
    </source>
</evidence>
<evidence type="ECO:0000313" key="2">
    <source>
        <dbReference type="EMBL" id="QQP50993.1"/>
    </source>
</evidence>
<keyword evidence="3" id="KW-1185">Reference proteome</keyword>
<protein>
    <submittedName>
        <fullName evidence="2">Uncharacterized protein</fullName>
    </submittedName>
</protein>
<name>A0A7T8K9C5_CALRO</name>
<evidence type="ECO:0000256" key="1">
    <source>
        <dbReference type="SAM" id="MobiDB-lite"/>
    </source>
</evidence>
<reference evidence="3" key="1">
    <citation type="submission" date="2021-01" db="EMBL/GenBank/DDBJ databases">
        <title>Caligus Genome Assembly.</title>
        <authorList>
            <person name="Gallardo-Escarate C."/>
        </authorList>
    </citation>
    <scope>NUCLEOTIDE SEQUENCE [LARGE SCALE GENOMIC DNA]</scope>
</reference>
<dbReference type="AlphaFoldDB" id="A0A7T8K9C5"/>
<feature type="region of interest" description="Disordered" evidence="1">
    <location>
        <begin position="1"/>
        <end position="41"/>
    </location>
</feature>
<organism evidence="2 3">
    <name type="scientific">Caligus rogercresseyi</name>
    <name type="common">Sea louse</name>
    <dbReference type="NCBI Taxonomy" id="217165"/>
    <lineage>
        <taxon>Eukaryota</taxon>
        <taxon>Metazoa</taxon>
        <taxon>Ecdysozoa</taxon>
        <taxon>Arthropoda</taxon>
        <taxon>Crustacea</taxon>
        <taxon>Multicrustacea</taxon>
        <taxon>Hexanauplia</taxon>
        <taxon>Copepoda</taxon>
        <taxon>Siphonostomatoida</taxon>
        <taxon>Caligidae</taxon>
        <taxon>Caligus</taxon>
    </lineage>
</organism>
<proteinExistence type="predicted"/>
<dbReference type="EMBL" id="CP045897">
    <property type="protein sequence ID" value="QQP50993.1"/>
    <property type="molecule type" value="Genomic_DNA"/>
</dbReference>
<accession>A0A7T8K9C5</accession>
<dbReference type="Proteomes" id="UP000595437">
    <property type="component" value="Chromosome 8"/>
</dbReference>
<sequence>MVSSEDETTEEARGDEVDSTKNMRCERGRKKRDQSNCGCSLDRTNITDRDAVLSCQQPPTHSATM</sequence>
<feature type="compositionally biased region" description="Basic and acidic residues" evidence="1">
    <location>
        <begin position="10"/>
        <end position="26"/>
    </location>
</feature>
<gene>
    <name evidence="2" type="ORF">FKW44_012185</name>
</gene>